<evidence type="ECO:0000313" key="1">
    <source>
        <dbReference type="EMBL" id="MBC8199569.1"/>
    </source>
</evidence>
<comment type="caution">
    <text evidence="1">The sequence shown here is derived from an EMBL/GenBank/DDBJ whole genome shotgun (WGS) entry which is preliminary data.</text>
</comment>
<sequence length="295" mass="32049">MKKYAILAIVFVGLLILPASVYCAQWQDLVEQTATGKINWTKGVVQAKGIGAPPEKYYGKPQARPMALRAAKLDAMRNLLEATKGVRINSTTLVKNFAITSDIIMSQVEGMVKGAQIVHQEYMSDGTVEVIIQMSLMGGFAQLILPKEIKQVESIRPVPPVHKEPLPPIVKKPSAPAPKPVSEVFTGMVIDARGINARPAMAPKILNEKGEEVYGSAYVSREFAVQQGMSGYAKDLTAAQSNPRVTNSPLTVKGLRTEGHGRSDIVISNADASRLRSASEHLTFLKKCRVMIVVD</sequence>
<name>A0A8J6N3J4_9BACT</name>
<dbReference type="EMBL" id="JACNLL010000056">
    <property type="protein sequence ID" value="MBC8199569.1"/>
    <property type="molecule type" value="Genomic_DNA"/>
</dbReference>
<reference evidence="1 2" key="1">
    <citation type="submission" date="2020-08" db="EMBL/GenBank/DDBJ databases">
        <title>Bridging the membrane lipid divide: bacteria of the FCB group superphylum have the potential to synthesize archaeal ether lipids.</title>
        <authorList>
            <person name="Villanueva L."/>
            <person name="Von Meijenfeldt F.A.B."/>
            <person name="Westbye A.B."/>
            <person name="Yadav S."/>
            <person name="Hopmans E.C."/>
            <person name="Dutilh B.E."/>
            <person name="Sinninghe Damste J.S."/>
        </authorList>
    </citation>
    <scope>NUCLEOTIDE SEQUENCE [LARGE SCALE GENOMIC DNA]</scope>
    <source>
        <strain evidence="1">NIOZ-UU82</strain>
    </source>
</reference>
<gene>
    <name evidence="1" type="ORF">H8E80_05935</name>
</gene>
<organism evidence="1 2">
    <name type="scientific">Candidatus Desulfaltia bathyphila</name>
    <dbReference type="NCBI Taxonomy" id="2841697"/>
    <lineage>
        <taxon>Bacteria</taxon>
        <taxon>Pseudomonadati</taxon>
        <taxon>Thermodesulfobacteriota</taxon>
        <taxon>Desulfobacteria</taxon>
        <taxon>Desulfobacterales</taxon>
        <taxon>Desulfobacterales incertae sedis</taxon>
        <taxon>Candidatus Desulfaltia</taxon>
    </lineage>
</organism>
<protein>
    <submittedName>
        <fullName evidence="1">LPP20 family lipoprotein</fullName>
    </submittedName>
</protein>
<dbReference type="Proteomes" id="UP000603545">
    <property type="component" value="Unassembled WGS sequence"/>
</dbReference>
<accession>A0A8J6N3J4</accession>
<keyword evidence="1" id="KW-0449">Lipoprotein</keyword>
<evidence type="ECO:0000313" key="2">
    <source>
        <dbReference type="Proteomes" id="UP000603545"/>
    </source>
</evidence>
<dbReference type="AlphaFoldDB" id="A0A8J6N3J4"/>
<proteinExistence type="predicted"/>